<sequence>MASLSSRACAIGRTFTRNYSATVNTIEAPFAKPSFQPRKLQGGAAAESVRLSSRLGRTGVTYRRYDRKRLESVLPNYEVYTEKGIQDPRLPIP</sequence>
<dbReference type="RefSeq" id="XP_014156833.1">
    <property type="nucleotide sequence ID" value="XM_014301358.1"/>
</dbReference>
<evidence type="ECO:0000313" key="2">
    <source>
        <dbReference type="Proteomes" id="UP000054560"/>
    </source>
</evidence>
<keyword evidence="2" id="KW-1185">Reference proteome</keyword>
<organism evidence="1 2">
    <name type="scientific">Sphaeroforma arctica JP610</name>
    <dbReference type="NCBI Taxonomy" id="667725"/>
    <lineage>
        <taxon>Eukaryota</taxon>
        <taxon>Ichthyosporea</taxon>
        <taxon>Ichthyophonida</taxon>
        <taxon>Sphaeroforma</taxon>
    </lineage>
</organism>
<protein>
    <submittedName>
        <fullName evidence="1">Uncharacterized protein</fullName>
    </submittedName>
</protein>
<name>A0A0L0G278_9EUKA</name>
<reference evidence="1 2" key="1">
    <citation type="submission" date="2011-02" db="EMBL/GenBank/DDBJ databases">
        <title>The Genome Sequence of Sphaeroforma arctica JP610.</title>
        <authorList>
            <consortium name="The Broad Institute Genome Sequencing Platform"/>
            <person name="Russ C."/>
            <person name="Cuomo C."/>
            <person name="Young S.K."/>
            <person name="Zeng Q."/>
            <person name="Gargeya S."/>
            <person name="Alvarado L."/>
            <person name="Berlin A."/>
            <person name="Chapman S.B."/>
            <person name="Chen Z."/>
            <person name="Freedman E."/>
            <person name="Gellesch M."/>
            <person name="Goldberg J."/>
            <person name="Griggs A."/>
            <person name="Gujja S."/>
            <person name="Heilman E."/>
            <person name="Heiman D."/>
            <person name="Howarth C."/>
            <person name="Mehta T."/>
            <person name="Neiman D."/>
            <person name="Pearson M."/>
            <person name="Roberts A."/>
            <person name="Saif S."/>
            <person name="Shea T."/>
            <person name="Shenoy N."/>
            <person name="Sisk P."/>
            <person name="Stolte C."/>
            <person name="Sykes S."/>
            <person name="White J."/>
            <person name="Yandava C."/>
            <person name="Burger G."/>
            <person name="Gray M.W."/>
            <person name="Holland P.W.H."/>
            <person name="King N."/>
            <person name="Lang F.B.F."/>
            <person name="Roger A.J."/>
            <person name="Ruiz-Trillo I."/>
            <person name="Haas B."/>
            <person name="Nusbaum C."/>
            <person name="Birren B."/>
        </authorList>
    </citation>
    <scope>NUCLEOTIDE SEQUENCE [LARGE SCALE GENOMIC DNA]</scope>
    <source>
        <strain evidence="1 2">JP610</strain>
    </source>
</reference>
<dbReference type="GeneID" id="25905302"/>
<dbReference type="Proteomes" id="UP000054560">
    <property type="component" value="Unassembled WGS sequence"/>
</dbReference>
<gene>
    <name evidence="1" type="ORF">SARC_04798</name>
</gene>
<dbReference type="EMBL" id="KQ241879">
    <property type="protein sequence ID" value="KNC82931.1"/>
    <property type="molecule type" value="Genomic_DNA"/>
</dbReference>
<evidence type="ECO:0000313" key="1">
    <source>
        <dbReference type="EMBL" id="KNC82931.1"/>
    </source>
</evidence>
<dbReference type="AlphaFoldDB" id="A0A0L0G278"/>
<proteinExistence type="predicted"/>
<accession>A0A0L0G278</accession>